<dbReference type="AlphaFoldDB" id="A0A075IP93"/>
<evidence type="ECO:0000256" key="2">
    <source>
        <dbReference type="ARBA" id="ARBA00022729"/>
    </source>
</evidence>
<feature type="chain" id="PRO_5001706658" evidence="6">
    <location>
        <begin position="22"/>
        <end position="290"/>
    </location>
</feature>
<dbReference type="Gene3D" id="2.60.120.200">
    <property type="match status" value="1"/>
</dbReference>
<comment type="similarity">
    <text evidence="1">Belongs to the glycosyl hydrolase 16 family.</text>
</comment>
<evidence type="ECO:0000256" key="1">
    <source>
        <dbReference type="ARBA" id="ARBA00006865"/>
    </source>
</evidence>
<accession>A0A075IP93</accession>
<dbReference type="EMBL" id="KJ850914">
    <property type="protein sequence ID" value="AIF29515.1"/>
    <property type="molecule type" value="Genomic_DNA"/>
</dbReference>
<feature type="active site" description="Proton donor" evidence="5">
    <location>
        <position position="153"/>
    </location>
</feature>
<feature type="domain" description="GH16" evidence="7">
    <location>
        <begin position="22"/>
        <end position="290"/>
    </location>
</feature>
<dbReference type="InterPro" id="IPR016287">
    <property type="entry name" value="Beta_agarase"/>
</dbReference>
<sequence>MKQLKLLIGSTLFMSITSVQAADWSPFSIPAQAGAGKSWQLQSVSDEFNYIAQPNNKPAAFNNRWNASYINAWLGPGDTEFSAGHSYTTGGALGLQATEKAGTNKVLSGIISSKATFTYPLYLEAMVKPTNNTMANAVWMLSADSTQEIDAMESYGSDRIGQEWFDQRMHVSHHVFIRDPFQDYQPKDAGSWVYNNGETYRNKFRRYGVHWKDAWNLDYYIDGVLVRSVSGPNIIDPENYTNGTGLNKPMHIILDMEHQPWRDVKPNASELADPNKSIFWVDWIRVYKAQ</sequence>
<reference evidence="8" key="2">
    <citation type="submission" date="2014-05" db="EMBL/GenBank/DDBJ databases">
        <authorList>
            <person name="Chi W.-J."/>
            <person name="Hong S.-K."/>
        </authorList>
    </citation>
    <scope>NUCLEOTIDE SEQUENCE</scope>
    <source>
        <strain evidence="8">H7</strain>
    </source>
</reference>
<organism evidence="8">
    <name type="scientific">Pseudoalteromonas hodoensis</name>
    <dbReference type="NCBI Taxonomy" id="1081601"/>
    <lineage>
        <taxon>Bacteria</taxon>
        <taxon>Pseudomonadati</taxon>
        <taxon>Pseudomonadota</taxon>
        <taxon>Gammaproteobacteria</taxon>
        <taxon>Alteromonadales</taxon>
        <taxon>Pseudoalteromonadaceae</taxon>
        <taxon>Pseudoalteromonas</taxon>
    </lineage>
</organism>
<evidence type="ECO:0000256" key="5">
    <source>
        <dbReference type="PIRSR" id="PIRSR001097-50"/>
    </source>
</evidence>
<dbReference type="PROSITE" id="PS51762">
    <property type="entry name" value="GH16_2"/>
    <property type="match status" value="1"/>
</dbReference>
<keyword evidence="4" id="KW-0326">Glycosidase</keyword>
<evidence type="ECO:0000256" key="3">
    <source>
        <dbReference type="ARBA" id="ARBA00022801"/>
    </source>
</evidence>
<dbReference type="CDD" id="cd02178">
    <property type="entry name" value="GH16_beta_agarase"/>
    <property type="match status" value="1"/>
</dbReference>
<dbReference type="GO" id="GO:0033916">
    <property type="term" value="F:beta-agarase activity"/>
    <property type="evidence" value="ECO:0007669"/>
    <property type="project" value="InterPro"/>
</dbReference>
<evidence type="ECO:0000256" key="6">
    <source>
        <dbReference type="SAM" id="SignalP"/>
    </source>
</evidence>
<keyword evidence="2 6" id="KW-0732">Signal</keyword>
<reference evidence="8" key="3">
    <citation type="journal article" date="2015" name="Appl. Biochem. Biotechnol.">
        <title>Cloning, expression, and biochemical characterization of a GH16 beta-agarase AgaH71 from Pseudoalteromonas hodoensis H7.</title>
        <authorList>
            <person name="Park da Y."/>
            <person name="Chi W.J."/>
            <person name="Park J.S."/>
            <person name="Chang Y.K."/>
            <person name="Hong S.K."/>
        </authorList>
    </citation>
    <scope>NUCLEOTIDE SEQUENCE</scope>
    <source>
        <strain evidence="8">H7</strain>
    </source>
</reference>
<feature type="signal peptide" evidence="6">
    <location>
        <begin position="1"/>
        <end position="21"/>
    </location>
</feature>
<feature type="active site" description="Nucleophile" evidence="5">
    <location>
        <position position="148"/>
    </location>
</feature>
<evidence type="ECO:0000259" key="7">
    <source>
        <dbReference type="PROSITE" id="PS51762"/>
    </source>
</evidence>
<dbReference type="SUPFAM" id="SSF49899">
    <property type="entry name" value="Concanavalin A-like lectins/glucanases"/>
    <property type="match status" value="1"/>
</dbReference>
<dbReference type="PIRSF" id="PIRSF001097">
    <property type="entry name" value="Agarase"/>
    <property type="match status" value="1"/>
</dbReference>
<dbReference type="GO" id="GO:0005975">
    <property type="term" value="P:carbohydrate metabolic process"/>
    <property type="evidence" value="ECO:0007669"/>
    <property type="project" value="InterPro"/>
</dbReference>
<keyword evidence="3" id="KW-0378">Hydrolase</keyword>
<dbReference type="InterPro" id="IPR013320">
    <property type="entry name" value="ConA-like_dom_sf"/>
</dbReference>
<name>A0A075IP93_9GAMM</name>
<evidence type="ECO:0000313" key="8">
    <source>
        <dbReference type="EMBL" id="AIF29515.1"/>
    </source>
</evidence>
<evidence type="ECO:0000256" key="4">
    <source>
        <dbReference type="ARBA" id="ARBA00023295"/>
    </source>
</evidence>
<protein>
    <submittedName>
        <fullName evidence="8">Putative beta-agarase</fullName>
    </submittedName>
</protein>
<proteinExistence type="inferred from homology"/>
<reference evidence="8" key="1">
    <citation type="journal article" date="2014" name="Appl. Biochem. Biotechnol.">
        <title>Production and Characterization of a Novel Thermostable Extracellular Agarase from Pseudoalteromonas hodoensis Newly Isolated from the West Sea of South Korea.</title>
        <authorList>
            <person name="Chi W.J."/>
            <person name="Park J.S."/>
            <person name="Kang D.K."/>
            <person name="Hong S.K."/>
        </authorList>
    </citation>
    <scope>NUCLEOTIDE SEQUENCE</scope>
    <source>
        <strain evidence="8">H7</strain>
    </source>
</reference>
<dbReference type="InterPro" id="IPR000757">
    <property type="entry name" value="Beta-glucanase-like"/>
</dbReference>